<dbReference type="VEuPathDB" id="VectorBase:RSAN_047162"/>
<accession>A0A9D4TE14</accession>
<gene>
    <name evidence="3" type="ORF">HPB52_024614</name>
</gene>
<evidence type="ECO:0000313" key="4">
    <source>
        <dbReference type="Proteomes" id="UP000821837"/>
    </source>
</evidence>
<proteinExistence type="predicted"/>
<keyword evidence="2" id="KW-0732">Signal</keyword>
<protein>
    <submittedName>
        <fullName evidence="3">Uncharacterized protein</fullName>
    </submittedName>
</protein>
<reference evidence="3" key="1">
    <citation type="journal article" date="2020" name="Cell">
        <title>Large-Scale Comparative Analyses of Tick Genomes Elucidate Their Genetic Diversity and Vector Capacities.</title>
        <authorList>
            <consortium name="Tick Genome and Microbiome Consortium (TIGMIC)"/>
            <person name="Jia N."/>
            <person name="Wang J."/>
            <person name="Shi W."/>
            <person name="Du L."/>
            <person name="Sun Y."/>
            <person name="Zhan W."/>
            <person name="Jiang J.F."/>
            <person name="Wang Q."/>
            <person name="Zhang B."/>
            <person name="Ji P."/>
            <person name="Bell-Sakyi L."/>
            <person name="Cui X.M."/>
            <person name="Yuan T.T."/>
            <person name="Jiang B.G."/>
            <person name="Yang W.F."/>
            <person name="Lam T.T."/>
            <person name="Chang Q.C."/>
            <person name="Ding S.J."/>
            <person name="Wang X.J."/>
            <person name="Zhu J.G."/>
            <person name="Ruan X.D."/>
            <person name="Zhao L."/>
            <person name="Wei J.T."/>
            <person name="Ye R.Z."/>
            <person name="Que T.C."/>
            <person name="Du C.H."/>
            <person name="Zhou Y.H."/>
            <person name="Cheng J.X."/>
            <person name="Dai P.F."/>
            <person name="Guo W.B."/>
            <person name="Han X.H."/>
            <person name="Huang E.J."/>
            <person name="Li L.F."/>
            <person name="Wei W."/>
            <person name="Gao Y.C."/>
            <person name="Liu J.Z."/>
            <person name="Shao H.Z."/>
            <person name="Wang X."/>
            <person name="Wang C.C."/>
            <person name="Yang T.C."/>
            <person name="Huo Q.B."/>
            <person name="Li W."/>
            <person name="Chen H.Y."/>
            <person name="Chen S.E."/>
            <person name="Zhou L.G."/>
            <person name="Ni X.B."/>
            <person name="Tian J.H."/>
            <person name="Sheng Y."/>
            <person name="Liu T."/>
            <person name="Pan Y.S."/>
            <person name="Xia L.Y."/>
            <person name="Li J."/>
            <person name="Zhao F."/>
            <person name="Cao W.C."/>
        </authorList>
    </citation>
    <scope>NUCLEOTIDE SEQUENCE</scope>
    <source>
        <strain evidence="3">Rsan-2018</strain>
    </source>
</reference>
<comment type="caution">
    <text evidence="3">The sequence shown here is derived from an EMBL/GenBank/DDBJ whole genome shotgun (WGS) entry which is preliminary data.</text>
</comment>
<evidence type="ECO:0000313" key="3">
    <source>
        <dbReference type="EMBL" id="KAH7986926.1"/>
    </source>
</evidence>
<dbReference type="AlphaFoldDB" id="A0A9D4TE14"/>
<dbReference type="EMBL" id="JABSTV010000216">
    <property type="protein sequence ID" value="KAH7986926.1"/>
    <property type="molecule type" value="Genomic_DNA"/>
</dbReference>
<organism evidence="3 4">
    <name type="scientific">Rhipicephalus sanguineus</name>
    <name type="common">Brown dog tick</name>
    <name type="synonym">Ixodes sanguineus</name>
    <dbReference type="NCBI Taxonomy" id="34632"/>
    <lineage>
        <taxon>Eukaryota</taxon>
        <taxon>Metazoa</taxon>
        <taxon>Ecdysozoa</taxon>
        <taxon>Arthropoda</taxon>
        <taxon>Chelicerata</taxon>
        <taxon>Arachnida</taxon>
        <taxon>Acari</taxon>
        <taxon>Parasitiformes</taxon>
        <taxon>Ixodida</taxon>
        <taxon>Ixodoidea</taxon>
        <taxon>Ixodidae</taxon>
        <taxon>Rhipicephalinae</taxon>
        <taxon>Rhipicephalus</taxon>
        <taxon>Rhipicephalus</taxon>
    </lineage>
</organism>
<feature type="chain" id="PRO_5038780195" evidence="2">
    <location>
        <begin position="29"/>
        <end position="206"/>
    </location>
</feature>
<feature type="compositionally biased region" description="Basic and acidic residues" evidence="1">
    <location>
        <begin position="164"/>
        <end position="176"/>
    </location>
</feature>
<feature type="region of interest" description="Disordered" evidence="1">
    <location>
        <begin position="164"/>
        <end position="185"/>
    </location>
</feature>
<evidence type="ECO:0000256" key="1">
    <source>
        <dbReference type="SAM" id="MobiDB-lite"/>
    </source>
</evidence>
<feature type="signal peptide" evidence="2">
    <location>
        <begin position="1"/>
        <end position="28"/>
    </location>
</feature>
<name>A0A9D4TE14_RHISA</name>
<evidence type="ECO:0000256" key="2">
    <source>
        <dbReference type="SAM" id="SignalP"/>
    </source>
</evidence>
<dbReference type="Proteomes" id="UP000821837">
    <property type="component" value="Unassembled WGS sequence"/>
</dbReference>
<keyword evidence="4" id="KW-1185">Reference proteome</keyword>
<reference evidence="3" key="2">
    <citation type="submission" date="2021-09" db="EMBL/GenBank/DDBJ databases">
        <authorList>
            <person name="Jia N."/>
            <person name="Wang J."/>
            <person name="Shi W."/>
            <person name="Du L."/>
            <person name="Sun Y."/>
            <person name="Zhan W."/>
            <person name="Jiang J."/>
            <person name="Wang Q."/>
            <person name="Zhang B."/>
            <person name="Ji P."/>
            <person name="Sakyi L.B."/>
            <person name="Cui X."/>
            <person name="Yuan T."/>
            <person name="Jiang B."/>
            <person name="Yang W."/>
            <person name="Lam T.T.-Y."/>
            <person name="Chang Q."/>
            <person name="Ding S."/>
            <person name="Wang X."/>
            <person name="Zhu J."/>
            <person name="Ruan X."/>
            <person name="Zhao L."/>
            <person name="Wei J."/>
            <person name="Que T."/>
            <person name="Du C."/>
            <person name="Cheng J."/>
            <person name="Dai P."/>
            <person name="Han X."/>
            <person name="Huang E."/>
            <person name="Gao Y."/>
            <person name="Liu J."/>
            <person name="Shao H."/>
            <person name="Ye R."/>
            <person name="Li L."/>
            <person name="Wei W."/>
            <person name="Wang X."/>
            <person name="Wang C."/>
            <person name="Huo Q."/>
            <person name="Li W."/>
            <person name="Guo W."/>
            <person name="Chen H."/>
            <person name="Chen S."/>
            <person name="Zhou L."/>
            <person name="Zhou L."/>
            <person name="Ni X."/>
            <person name="Tian J."/>
            <person name="Zhou Y."/>
            <person name="Sheng Y."/>
            <person name="Liu T."/>
            <person name="Pan Y."/>
            <person name="Xia L."/>
            <person name="Li J."/>
            <person name="Zhao F."/>
            <person name="Cao W."/>
        </authorList>
    </citation>
    <scope>NUCLEOTIDE SEQUENCE</scope>
    <source>
        <strain evidence="3">Rsan-2018</strain>
        <tissue evidence="3">Larvae</tissue>
    </source>
</reference>
<sequence>MDSPPRFFATVVTLFLLVVLAFANGARADSARTRACFVPAAAAAGLLPDSVRSRLPARVPDRLPGKACGEAVARFSPSGLVNALFFRRQQQQQQQQPSYQAYKPAASVKPDLVAAASKPLLHSAHKIHFPGSFQTDKLDTESRDFRRPTRRHLRDLYELMAKGEQESSGHAMERKAGYTPSLRLRFGRRSDPAWNEARTWDGQRTA</sequence>